<protein>
    <recommendedName>
        <fullName evidence="8">T-box domain-containing protein</fullName>
    </recommendedName>
</protein>
<feature type="region of interest" description="Disordered" evidence="7">
    <location>
        <begin position="32"/>
        <end position="63"/>
    </location>
</feature>
<dbReference type="PROSITE" id="PS50252">
    <property type="entry name" value="TBOX_3"/>
    <property type="match status" value="1"/>
</dbReference>
<dbReference type="GO" id="GO:0005634">
    <property type="term" value="C:nucleus"/>
    <property type="evidence" value="ECO:0007669"/>
    <property type="project" value="UniProtKB-SubCell"/>
</dbReference>
<dbReference type="InterPro" id="IPR036960">
    <property type="entry name" value="T-box_sf"/>
</dbReference>
<evidence type="ECO:0000256" key="6">
    <source>
        <dbReference type="PROSITE-ProRule" id="PRU00201"/>
    </source>
</evidence>
<evidence type="ECO:0000256" key="2">
    <source>
        <dbReference type="ARBA" id="ARBA00023015"/>
    </source>
</evidence>
<dbReference type="PANTHER" id="PTHR11267">
    <property type="entry name" value="T-BOX PROTEIN-RELATED"/>
    <property type="match status" value="1"/>
</dbReference>
<evidence type="ECO:0000313" key="9">
    <source>
        <dbReference type="EMBL" id="KAK2845828.1"/>
    </source>
</evidence>
<evidence type="ECO:0000256" key="1">
    <source>
        <dbReference type="ARBA" id="ARBA00004123"/>
    </source>
</evidence>
<feature type="compositionally biased region" description="Basic and acidic residues" evidence="7">
    <location>
        <begin position="332"/>
        <end position="348"/>
    </location>
</feature>
<dbReference type="PANTHER" id="PTHR11267:SF181">
    <property type="entry name" value="OPTOMOTOR-BLIND PROTEIN"/>
    <property type="match status" value="1"/>
</dbReference>
<dbReference type="AlphaFoldDB" id="A0AA88N1A9"/>
<keyword evidence="3 6" id="KW-0238">DNA-binding</keyword>
<comment type="caution">
    <text evidence="6">Lacks conserved residue(s) required for the propagation of feature annotation.</text>
</comment>
<dbReference type="Gene3D" id="2.60.40.820">
    <property type="entry name" value="Transcription factor, T-box"/>
    <property type="match status" value="1"/>
</dbReference>
<organism evidence="9 10">
    <name type="scientific">Tachysurus vachellii</name>
    <name type="common">Darkbarbel catfish</name>
    <name type="synonym">Pelteobagrus vachellii</name>
    <dbReference type="NCBI Taxonomy" id="175792"/>
    <lineage>
        <taxon>Eukaryota</taxon>
        <taxon>Metazoa</taxon>
        <taxon>Chordata</taxon>
        <taxon>Craniata</taxon>
        <taxon>Vertebrata</taxon>
        <taxon>Euteleostomi</taxon>
        <taxon>Actinopterygii</taxon>
        <taxon>Neopterygii</taxon>
        <taxon>Teleostei</taxon>
        <taxon>Ostariophysi</taxon>
        <taxon>Siluriformes</taxon>
        <taxon>Bagridae</taxon>
        <taxon>Tachysurus</taxon>
    </lineage>
</organism>
<feature type="compositionally biased region" description="Low complexity" evidence="7">
    <location>
        <begin position="32"/>
        <end position="41"/>
    </location>
</feature>
<evidence type="ECO:0000256" key="3">
    <source>
        <dbReference type="ARBA" id="ARBA00023125"/>
    </source>
</evidence>
<keyword evidence="2" id="KW-0805">Transcription regulation</keyword>
<evidence type="ECO:0000256" key="4">
    <source>
        <dbReference type="ARBA" id="ARBA00023163"/>
    </source>
</evidence>
<keyword evidence="4" id="KW-0804">Transcription</keyword>
<dbReference type="InterPro" id="IPR046360">
    <property type="entry name" value="T-box_DNA-bd"/>
</dbReference>
<evidence type="ECO:0000259" key="8">
    <source>
        <dbReference type="PROSITE" id="PS50252"/>
    </source>
</evidence>
<feature type="region of interest" description="Disordered" evidence="7">
    <location>
        <begin position="304"/>
        <end position="348"/>
    </location>
</feature>
<sequence>MAYHTSFFPLLGCGRPLMEQITGNSIIISSPSSSSSLSSSSATHHNLQHVEKEEGEEEEEEEEAVVHLEGMELWRQFHRIGTEMVITKSGRRMFPPLRVRCNGLDRRASYVMLMDIMSSDGCRYKFHHSRWTVAGKADPELPKRMYVHPDSPASGEHWMSRVVTFHKLKLTNNISDKHGFTILNSMHKYQPRLHVVRADDLLKLPYSAFRTFVFPETEFIAVTAYQNDKITQLKIDNNPFAKGFRDTGNGRREKRKPVMLQLKARNVVQHKDNGSSEDLTSDRPGRFLQVPTVATSKLKDVCQSDSESDAEVENSIHQMKTDSREISSISHEPTDRQPTRGCDTNKRGQSVEKRLFDLTSVPLHAEHFTRTLEECFIHRCCFPGQQLLAGVRRTSRLLPNHNCVNIWTATAPAAGESIRGCSYGAMETSHQAILGNFPLCLQQPETTSQALIISHCYPYNCMLATPWTQRMAASARCAPYPLPHASHTHLLQPRRHTPARVQPESKACRDHRSPTQPST</sequence>
<dbReference type="FunFam" id="2.60.40.820:FF:000016">
    <property type="entry name" value="T-box transcription factor TBX2-A"/>
    <property type="match status" value="1"/>
</dbReference>
<keyword evidence="5 6" id="KW-0539">Nucleus</keyword>
<dbReference type="PRINTS" id="PR00937">
    <property type="entry name" value="TBOX"/>
</dbReference>
<dbReference type="Proteomes" id="UP001187315">
    <property type="component" value="Unassembled WGS sequence"/>
</dbReference>
<dbReference type="GO" id="GO:0000978">
    <property type="term" value="F:RNA polymerase II cis-regulatory region sequence-specific DNA binding"/>
    <property type="evidence" value="ECO:0007669"/>
    <property type="project" value="InterPro"/>
</dbReference>
<evidence type="ECO:0000256" key="7">
    <source>
        <dbReference type="SAM" id="MobiDB-lite"/>
    </source>
</evidence>
<dbReference type="InterPro" id="IPR001699">
    <property type="entry name" value="TF_T-box"/>
</dbReference>
<comment type="caution">
    <text evidence="9">The sequence shown here is derived from an EMBL/GenBank/DDBJ whole genome shotgun (WGS) entry which is preliminary data.</text>
</comment>
<dbReference type="SMART" id="SM00425">
    <property type="entry name" value="TBOX"/>
    <property type="match status" value="1"/>
</dbReference>
<accession>A0AA88N1A9</accession>
<dbReference type="GO" id="GO:0045893">
    <property type="term" value="P:positive regulation of DNA-templated transcription"/>
    <property type="evidence" value="ECO:0007669"/>
    <property type="project" value="InterPro"/>
</dbReference>
<dbReference type="CDD" id="cd20188">
    <property type="entry name" value="T-box_TBX2_3-like"/>
    <property type="match status" value="1"/>
</dbReference>
<dbReference type="PROSITE" id="PS01264">
    <property type="entry name" value="TBOX_2"/>
    <property type="match status" value="1"/>
</dbReference>
<feature type="domain" description="T-box" evidence="8">
    <location>
        <begin position="68"/>
        <end position="246"/>
    </location>
</feature>
<dbReference type="GO" id="GO:0000785">
    <property type="term" value="C:chromatin"/>
    <property type="evidence" value="ECO:0007669"/>
    <property type="project" value="TreeGrafter"/>
</dbReference>
<proteinExistence type="predicted"/>
<dbReference type="GO" id="GO:0060429">
    <property type="term" value="P:epithelium development"/>
    <property type="evidence" value="ECO:0007669"/>
    <property type="project" value="UniProtKB-ARBA"/>
</dbReference>
<evidence type="ECO:0000313" key="10">
    <source>
        <dbReference type="Proteomes" id="UP001187315"/>
    </source>
</evidence>
<dbReference type="GO" id="GO:0001708">
    <property type="term" value="P:cell fate specification"/>
    <property type="evidence" value="ECO:0007669"/>
    <property type="project" value="TreeGrafter"/>
</dbReference>
<feature type="compositionally biased region" description="Acidic residues" evidence="7">
    <location>
        <begin position="53"/>
        <end position="63"/>
    </location>
</feature>
<keyword evidence="10" id="KW-1185">Reference proteome</keyword>
<reference evidence="9" key="1">
    <citation type="submission" date="2023-08" db="EMBL/GenBank/DDBJ databases">
        <title>Pelteobagrus vachellii genome.</title>
        <authorList>
            <person name="Liu H."/>
        </authorList>
    </citation>
    <scope>NUCLEOTIDE SEQUENCE</scope>
    <source>
        <strain evidence="9">PRFRI_2022a</strain>
        <tissue evidence="9">Muscle</tissue>
    </source>
</reference>
<feature type="region of interest" description="Disordered" evidence="7">
    <location>
        <begin position="488"/>
        <end position="519"/>
    </location>
</feature>
<dbReference type="InterPro" id="IPR008967">
    <property type="entry name" value="p53-like_TF_DNA-bd_sf"/>
</dbReference>
<dbReference type="GO" id="GO:0009653">
    <property type="term" value="P:anatomical structure morphogenesis"/>
    <property type="evidence" value="ECO:0007669"/>
    <property type="project" value="UniProtKB-ARBA"/>
</dbReference>
<dbReference type="EMBL" id="JAVHJS010000010">
    <property type="protein sequence ID" value="KAK2845828.1"/>
    <property type="molecule type" value="Genomic_DNA"/>
</dbReference>
<name>A0AA88N1A9_TACVA</name>
<gene>
    <name evidence="9" type="ORF">Q7C36_010682</name>
</gene>
<dbReference type="GO" id="GO:0000981">
    <property type="term" value="F:DNA-binding transcription factor activity, RNA polymerase II-specific"/>
    <property type="evidence" value="ECO:0007669"/>
    <property type="project" value="TreeGrafter"/>
</dbReference>
<dbReference type="Pfam" id="PF00907">
    <property type="entry name" value="T-box"/>
    <property type="match status" value="1"/>
</dbReference>
<dbReference type="SUPFAM" id="SSF49417">
    <property type="entry name" value="p53-like transcription factors"/>
    <property type="match status" value="1"/>
</dbReference>
<evidence type="ECO:0000256" key="5">
    <source>
        <dbReference type="ARBA" id="ARBA00023242"/>
    </source>
</evidence>
<dbReference type="PROSITE" id="PS01283">
    <property type="entry name" value="TBOX_1"/>
    <property type="match status" value="1"/>
</dbReference>
<comment type="subcellular location">
    <subcellularLocation>
        <location evidence="1 6">Nucleus</location>
    </subcellularLocation>
</comment>
<dbReference type="InterPro" id="IPR018186">
    <property type="entry name" value="TF_T-box_CS"/>
</dbReference>